<gene>
    <name evidence="1" type="ORF">HMPREF9144_2606</name>
</gene>
<reference evidence="1 2" key="1">
    <citation type="submission" date="2011-04" db="EMBL/GenBank/DDBJ databases">
        <authorList>
            <person name="Muzny D."/>
            <person name="Qin X."/>
            <person name="Deng J."/>
            <person name="Jiang H."/>
            <person name="Liu Y."/>
            <person name="Qu J."/>
            <person name="Song X.-Z."/>
            <person name="Zhang L."/>
            <person name="Thornton R."/>
            <person name="Coyle M."/>
            <person name="Francisco L."/>
            <person name="Jackson L."/>
            <person name="Javaid M."/>
            <person name="Korchina V."/>
            <person name="Kovar C."/>
            <person name="Mata R."/>
            <person name="Mathew T."/>
            <person name="Ngo R."/>
            <person name="Nguyen L."/>
            <person name="Nguyen N."/>
            <person name="Okwuonu G."/>
            <person name="Ongeri F."/>
            <person name="Pham C."/>
            <person name="Simmons D."/>
            <person name="Wilczek-Boney K."/>
            <person name="Hale W."/>
            <person name="Jakkamsetti A."/>
            <person name="Pham P."/>
            <person name="Ruth R."/>
            <person name="San Lucas F."/>
            <person name="Warren J."/>
            <person name="Zhang J."/>
            <person name="Zhao Z."/>
            <person name="Zhou C."/>
            <person name="Zhu D."/>
            <person name="Lee S."/>
            <person name="Bess C."/>
            <person name="Blankenburg K."/>
            <person name="Forbes L."/>
            <person name="Fu Q."/>
            <person name="Gubbala S."/>
            <person name="Hirani K."/>
            <person name="Jayaseelan J.C."/>
            <person name="Lara F."/>
            <person name="Munidasa M."/>
            <person name="Palculict T."/>
            <person name="Patil S."/>
            <person name="Pu L.-L."/>
            <person name="Saada N."/>
            <person name="Tang L."/>
            <person name="Weissenberger G."/>
            <person name="Zhu Y."/>
            <person name="Hemphill L."/>
            <person name="Shang Y."/>
            <person name="Youmans B."/>
            <person name="Ayvaz T."/>
            <person name="Ross M."/>
            <person name="Santibanez J."/>
            <person name="Aqrawi P."/>
            <person name="Gross S."/>
            <person name="Joshi V."/>
            <person name="Fowler G."/>
            <person name="Nazareth L."/>
            <person name="Reid J."/>
            <person name="Worley K."/>
            <person name="Petrosino J."/>
            <person name="Highlander S."/>
            <person name="Gibbs R."/>
        </authorList>
    </citation>
    <scope>NUCLEOTIDE SEQUENCE [LARGE SCALE GENOMIC DNA]</scope>
    <source>
        <strain evidence="1 2">ATCC 700821</strain>
    </source>
</reference>
<dbReference type="HOGENOM" id="CLU_3187453_0_0_10"/>
<proteinExistence type="predicted"/>
<dbReference type="Proteomes" id="UP000004123">
    <property type="component" value="Unassembled WGS sequence"/>
</dbReference>
<dbReference type="EMBL" id="AFPY01000126">
    <property type="protein sequence ID" value="EGQ12842.1"/>
    <property type="molecule type" value="Genomic_DNA"/>
</dbReference>
<evidence type="ECO:0000313" key="2">
    <source>
        <dbReference type="Proteomes" id="UP000004123"/>
    </source>
</evidence>
<dbReference type="AlphaFoldDB" id="F9DLR4"/>
<organism evidence="1 2">
    <name type="scientific">Prevotella pallens ATCC 700821</name>
    <dbReference type="NCBI Taxonomy" id="997353"/>
    <lineage>
        <taxon>Bacteria</taxon>
        <taxon>Pseudomonadati</taxon>
        <taxon>Bacteroidota</taxon>
        <taxon>Bacteroidia</taxon>
        <taxon>Bacteroidales</taxon>
        <taxon>Prevotellaceae</taxon>
        <taxon>Prevotella</taxon>
    </lineage>
</organism>
<evidence type="ECO:0000313" key="1">
    <source>
        <dbReference type="EMBL" id="EGQ12842.1"/>
    </source>
</evidence>
<protein>
    <submittedName>
        <fullName evidence="1">Uncharacterized protein</fullName>
    </submittedName>
</protein>
<sequence length="46" mass="5226">MIYKQTTEAVYTPATHFLPNLYCKKAVLLLLLNPKFTVLLAFNGLL</sequence>
<name>F9DLR4_9BACT</name>
<accession>F9DLR4</accession>
<comment type="caution">
    <text evidence="1">The sequence shown here is derived from an EMBL/GenBank/DDBJ whole genome shotgun (WGS) entry which is preliminary data.</text>
</comment>